<dbReference type="AlphaFoldDB" id="A0A132A9R7"/>
<dbReference type="VEuPathDB" id="VectorBase:SSCA009177"/>
<dbReference type="EMBL" id="JXLN01011370">
    <property type="protein sequence ID" value="KPM07190.1"/>
    <property type="molecule type" value="Genomic_DNA"/>
</dbReference>
<accession>A0A132A9R7</accession>
<evidence type="ECO:0000313" key="1">
    <source>
        <dbReference type="EMBL" id="KPM07190.1"/>
    </source>
</evidence>
<reference evidence="1 2" key="1">
    <citation type="journal article" date="2015" name="Parasit. Vectors">
        <title>Draft genome of the scabies mite.</title>
        <authorList>
            <person name="Rider S.D.Jr."/>
            <person name="Morgan M.S."/>
            <person name="Arlian L.G."/>
        </authorList>
    </citation>
    <scope>NUCLEOTIDE SEQUENCE [LARGE SCALE GENOMIC DNA]</scope>
    <source>
        <strain evidence="1">Arlian Lab</strain>
    </source>
</reference>
<evidence type="ECO:0000313" key="2">
    <source>
        <dbReference type="Proteomes" id="UP000616769"/>
    </source>
</evidence>
<comment type="caution">
    <text evidence="1">The sequence shown here is derived from an EMBL/GenBank/DDBJ whole genome shotgun (WGS) entry which is preliminary data.</text>
</comment>
<dbReference type="Proteomes" id="UP000616769">
    <property type="component" value="Unassembled WGS sequence"/>
</dbReference>
<name>A0A132A9R7_SARSC</name>
<organism evidence="1 2">
    <name type="scientific">Sarcoptes scabiei</name>
    <name type="common">Itch mite</name>
    <name type="synonym">Acarus scabiei</name>
    <dbReference type="NCBI Taxonomy" id="52283"/>
    <lineage>
        <taxon>Eukaryota</taxon>
        <taxon>Metazoa</taxon>
        <taxon>Ecdysozoa</taxon>
        <taxon>Arthropoda</taxon>
        <taxon>Chelicerata</taxon>
        <taxon>Arachnida</taxon>
        <taxon>Acari</taxon>
        <taxon>Acariformes</taxon>
        <taxon>Sarcoptiformes</taxon>
        <taxon>Astigmata</taxon>
        <taxon>Psoroptidia</taxon>
        <taxon>Sarcoptoidea</taxon>
        <taxon>Sarcoptidae</taxon>
        <taxon>Sarcoptinae</taxon>
        <taxon>Sarcoptes</taxon>
    </lineage>
</organism>
<proteinExistence type="predicted"/>
<gene>
    <name evidence="1" type="ORF">QR98_0056760</name>
</gene>
<protein>
    <submittedName>
        <fullName evidence="1">Uncharacterized protein</fullName>
    </submittedName>
</protein>
<sequence length="127" mass="14561">MNGLIVDIGSNDLNFTSKKLSTRTNQAKIIEQNLQSLFSVFVSYYLQIPNLIGWICILGCIINNPMKINEQDFVNFFILNAFQSSQQKIVKKKQKGNLQDLKLINSFNDDCVDCIVKMIRETIICNH</sequence>